<evidence type="ECO:0000256" key="1">
    <source>
        <dbReference type="SAM" id="MobiDB-lite"/>
    </source>
</evidence>
<dbReference type="OrthoDB" id="10516740at2759"/>
<accession>D7FLE5</accession>
<evidence type="ECO:0000313" key="3">
    <source>
        <dbReference type="Proteomes" id="UP000002630"/>
    </source>
</evidence>
<name>D7FLE5_ECTSI</name>
<protein>
    <submittedName>
        <fullName evidence="2">Uncharacterized protein</fullName>
    </submittedName>
</protein>
<evidence type="ECO:0000313" key="2">
    <source>
        <dbReference type="EMBL" id="CBJ29713.1"/>
    </source>
</evidence>
<feature type="compositionally biased region" description="Low complexity" evidence="1">
    <location>
        <begin position="99"/>
        <end position="109"/>
    </location>
</feature>
<dbReference type="Proteomes" id="UP000002630">
    <property type="component" value="Unassembled WGS sequence"/>
</dbReference>
<feature type="compositionally biased region" description="Basic residues" evidence="1">
    <location>
        <begin position="83"/>
        <end position="98"/>
    </location>
</feature>
<keyword evidence="3" id="KW-1185">Reference proteome</keyword>
<gene>
    <name evidence="2" type="ORF">Esi_0159_0041</name>
</gene>
<dbReference type="InParanoid" id="D7FLE5"/>
<organism evidence="2 3">
    <name type="scientific">Ectocarpus siliculosus</name>
    <name type="common">Brown alga</name>
    <name type="synonym">Conferva siliculosa</name>
    <dbReference type="NCBI Taxonomy" id="2880"/>
    <lineage>
        <taxon>Eukaryota</taxon>
        <taxon>Sar</taxon>
        <taxon>Stramenopiles</taxon>
        <taxon>Ochrophyta</taxon>
        <taxon>PX clade</taxon>
        <taxon>Phaeophyceae</taxon>
        <taxon>Ectocarpales</taxon>
        <taxon>Ectocarpaceae</taxon>
        <taxon>Ectocarpus</taxon>
    </lineage>
</organism>
<feature type="compositionally biased region" description="Low complexity" evidence="1">
    <location>
        <begin position="206"/>
        <end position="229"/>
    </location>
</feature>
<sequence length="305" mass="30346">MAGVDAAAWMESFKDYLEPVTKIALDVKDKLEGYDYPPAVVDAYKTTATAIGVEDISPVYVGVGVVAASGFLLLACRSCQAAPKKKKGRGSKKSKARAKAAANGSVQKNGGSGKGGPVAAAGGAAANGGSGARDLAGKKPKPAAGGAQAAAPKASKKAPTKAPQPQGKGKGKKKPVAEAPPVITEEPEAAKKLNKKKERAAKKAKAAAAAAAEAAASKKTSKKNSTAANGSTPGGAGSRQAHQNGGGGAGEADPWGAQHAGGEWQTGPMGSQEGEWETVSHKRSKPRKEKAAVDDANAIPGGLGL</sequence>
<feature type="region of interest" description="Disordered" evidence="1">
    <location>
        <begin position="83"/>
        <end position="305"/>
    </location>
</feature>
<feature type="compositionally biased region" description="Low complexity" evidence="1">
    <location>
        <begin position="142"/>
        <end position="153"/>
    </location>
</feature>
<dbReference type="EMBL" id="FN649760">
    <property type="protein sequence ID" value="CBJ29713.1"/>
    <property type="molecule type" value="Genomic_DNA"/>
</dbReference>
<proteinExistence type="predicted"/>
<reference evidence="2 3" key="1">
    <citation type="journal article" date="2010" name="Nature">
        <title>The Ectocarpus genome and the independent evolution of multicellularity in brown algae.</title>
        <authorList>
            <person name="Cock J.M."/>
            <person name="Sterck L."/>
            <person name="Rouze P."/>
            <person name="Scornet D."/>
            <person name="Allen A.E."/>
            <person name="Amoutzias G."/>
            <person name="Anthouard V."/>
            <person name="Artiguenave F."/>
            <person name="Aury J.M."/>
            <person name="Badger J.H."/>
            <person name="Beszteri B."/>
            <person name="Billiau K."/>
            <person name="Bonnet E."/>
            <person name="Bothwell J.H."/>
            <person name="Bowler C."/>
            <person name="Boyen C."/>
            <person name="Brownlee C."/>
            <person name="Carrano C.J."/>
            <person name="Charrier B."/>
            <person name="Cho G.Y."/>
            <person name="Coelho S.M."/>
            <person name="Collen J."/>
            <person name="Corre E."/>
            <person name="Da Silva C."/>
            <person name="Delage L."/>
            <person name="Delaroque N."/>
            <person name="Dittami S.M."/>
            <person name="Doulbeau S."/>
            <person name="Elias M."/>
            <person name="Farnham G."/>
            <person name="Gachon C.M."/>
            <person name="Gschloessl B."/>
            <person name="Heesch S."/>
            <person name="Jabbari K."/>
            <person name="Jubin C."/>
            <person name="Kawai H."/>
            <person name="Kimura K."/>
            <person name="Kloareg B."/>
            <person name="Kupper F.C."/>
            <person name="Lang D."/>
            <person name="Le Bail A."/>
            <person name="Leblanc C."/>
            <person name="Lerouge P."/>
            <person name="Lohr M."/>
            <person name="Lopez P.J."/>
            <person name="Martens C."/>
            <person name="Maumus F."/>
            <person name="Michel G."/>
            <person name="Miranda-Saavedra D."/>
            <person name="Morales J."/>
            <person name="Moreau H."/>
            <person name="Motomura T."/>
            <person name="Nagasato C."/>
            <person name="Napoli C.A."/>
            <person name="Nelson D.R."/>
            <person name="Nyvall-Collen P."/>
            <person name="Peters A.F."/>
            <person name="Pommier C."/>
            <person name="Potin P."/>
            <person name="Poulain J."/>
            <person name="Quesneville H."/>
            <person name="Read B."/>
            <person name="Rensing S.A."/>
            <person name="Ritter A."/>
            <person name="Rousvoal S."/>
            <person name="Samanta M."/>
            <person name="Samson G."/>
            <person name="Schroeder D.C."/>
            <person name="Segurens B."/>
            <person name="Strittmatter M."/>
            <person name="Tonon T."/>
            <person name="Tregear J.W."/>
            <person name="Valentin K."/>
            <person name="von Dassow P."/>
            <person name="Yamagishi T."/>
            <person name="Van de Peer Y."/>
            <person name="Wincker P."/>
        </authorList>
    </citation>
    <scope>NUCLEOTIDE SEQUENCE [LARGE SCALE GENOMIC DNA]</scope>
    <source>
        <strain evidence="3">Ec32 / CCAP1310/4</strain>
    </source>
</reference>
<dbReference type="AlphaFoldDB" id="D7FLE5"/>
<feature type="compositionally biased region" description="Basic residues" evidence="1">
    <location>
        <begin position="192"/>
        <end position="205"/>
    </location>
</feature>